<accession>A0A9D4FFB1</accession>
<organism evidence="1 2">
    <name type="scientific">Dreissena polymorpha</name>
    <name type="common">Zebra mussel</name>
    <name type="synonym">Mytilus polymorpha</name>
    <dbReference type="NCBI Taxonomy" id="45954"/>
    <lineage>
        <taxon>Eukaryota</taxon>
        <taxon>Metazoa</taxon>
        <taxon>Spiralia</taxon>
        <taxon>Lophotrochozoa</taxon>
        <taxon>Mollusca</taxon>
        <taxon>Bivalvia</taxon>
        <taxon>Autobranchia</taxon>
        <taxon>Heteroconchia</taxon>
        <taxon>Euheterodonta</taxon>
        <taxon>Imparidentia</taxon>
        <taxon>Neoheterodontei</taxon>
        <taxon>Myida</taxon>
        <taxon>Dreissenoidea</taxon>
        <taxon>Dreissenidae</taxon>
        <taxon>Dreissena</taxon>
    </lineage>
</organism>
<dbReference type="EMBL" id="JAIWYP010000007">
    <property type="protein sequence ID" value="KAH3797979.1"/>
    <property type="molecule type" value="Genomic_DNA"/>
</dbReference>
<reference evidence="1" key="1">
    <citation type="journal article" date="2019" name="bioRxiv">
        <title>The Genome of the Zebra Mussel, Dreissena polymorpha: A Resource for Invasive Species Research.</title>
        <authorList>
            <person name="McCartney M.A."/>
            <person name="Auch B."/>
            <person name="Kono T."/>
            <person name="Mallez S."/>
            <person name="Zhang Y."/>
            <person name="Obille A."/>
            <person name="Becker A."/>
            <person name="Abrahante J.E."/>
            <person name="Garbe J."/>
            <person name="Badalamenti J.P."/>
            <person name="Herman A."/>
            <person name="Mangelson H."/>
            <person name="Liachko I."/>
            <person name="Sullivan S."/>
            <person name="Sone E.D."/>
            <person name="Koren S."/>
            <person name="Silverstein K.A.T."/>
            <person name="Beckman K.B."/>
            <person name="Gohl D.M."/>
        </authorList>
    </citation>
    <scope>NUCLEOTIDE SEQUENCE</scope>
    <source>
        <strain evidence="1">Duluth1</strain>
        <tissue evidence="1">Whole animal</tissue>
    </source>
</reference>
<protein>
    <submittedName>
        <fullName evidence="1">Uncharacterized protein</fullName>
    </submittedName>
</protein>
<dbReference type="AlphaFoldDB" id="A0A9D4FFB1"/>
<gene>
    <name evidence="1" type="ORF">DPMN_151569</name>
</gene>
<comment type="caution">
    <text evidence="1">The sequence shown here is derived from an EMBL/GenBank/DDBJ whole genome shotgun (WGS) entry which is preliminary data.</text>
</comment>
<sequence>MLLNCTQPLHQNSHNICQLEGERKRCLNSKTCTHCCFSLIMKCSGSGRDNNDV</sequence>
<dbReference type="Proteomes" id="UP000828390">
    <property type="component" value="Unassembled WGS sequence"/>
</dbReference>
<keyword evidence="2" id="KW-1185">Reference proteome</keyword>
<evidence type="ECO:0000313" key="1">
    <source>
        <dbReference type="EMBL" id="KAH3797979.1"/>
    </source>
</evidence>
<proteinExistence type="predicted"/>
<evidence type="ECO:0000313" key="2">
    <source>
        <dbReference type="Proteomes" id="UP000828390"/>
    </source>
</evidence>
<name>A0A9D4FFB1_DREPO</name>
<reference evidence="1" key="2">
    <citation type="submission" date="2020-11" db="EMBL/GenBank/DDBJ databases">
        <authorList>
            <person name="McCartney M.A."/>
            <person name="Auch B."/>
            <person name="Kono T."/>
            <person name="Mallez S."/>
            <person name="Becker A."/>
            <person name="Gohl D.M."/>
            <person name="Silverstein K.A.T."/>
            <person name="Koren S."/>
            <person name="Bechman K.B."/>
            <person name="Herman A."/>
            <person name="Abrahante J.E."/>
            <person name="Garbe J."/>
        </authorList>
    </citation>
    <scope>NUCLEOTIDE SEQUENCE</scope>
    <source>
        <strain evidence="1">Duluth1</strain>
        <tissue evidence="1">Whole animal</tissue>
    </source>
</reference>